<dbReference type="CDD" id="cd08983">
    <property type="entry name" value="GH43_Bt3655-like"/>
    <property type="match status" value="1"/>
</dbReference>
<evidence type="ECO:0000313" key="1">
    <source>
        <dbReference type="EMBL" id="WDF67051.1"/>
    </source>
</evidence>
<dbReference type="PANTHER" id="PTHR43301:SF3">
    <property type="entry name" value="ARABINAN ENDO-1,5-ALPHA-L-ARABINOSIDASE A-RELATED"/>
    <property type="match status" value="1"/>
</dbReference>
<sequence length="354" mass="41037">MRYIRLMLILFAAISQENTFSQKLDKSETDMAAYLMVYFKDESHSLYFAISDDGYTFTDVNNGIPVISGDTIAEQKGIRDPYIMRGADGYFYMAMTDLHIFAKEKGYRHEEWERDGKEFGWGNNKNLVLMKSKDLIDWSHVLIRVDKSFPGWEDIGCAWAPQLIYDDVKRQTIVYFTLRFKNGLNKMYYAYLNTDMTALATEPKLLFQYPKNNTSYIDADISKIGNKYRMFYVSHDGVPGIKQAVSEKVDGGYQYDDKWYDPEKQACEAPNIWKRIGEKKWVLMYDIYGISPHNFGFSETTDFKTFKDLGRFNEGVMVSSNFVSPKHGAVVQITKTEADGLRQFWKATDYPSSN</sequence>
<dbReference type="PANTHER" id="PTHR43301">
    <property type="entry name" value="ARABINAN ENDO-1,5-ALPHA-L-ARABINOSIDASE"/>
    <property type="match status" value="1"/>
</dbReference>
<dbReference type="InterPro" id="IPR050727">
    <property type="entry name" value="GH43_arabinanases"/>
</dbReference>
<reference evidence="1 2" key="1">
    <citation type="submission" date="2023-02" db="EMBL/GenBank/DDBJ databases">
        <title>Genome sequence of Sphingobacterium sp. KACC 22765.</title>
        <authorList>
            <person name="Kim S."/>
            <person name="Heo J."/>
            <person name="Kwon S.-W."/>
        </authorList>
    </citation>
    <scope>NUCLEOTIDE SEQUENCE [LARGE SCALE GENOMIC DNA]</scope>
    <source>
        <strain evidence="1 2">KACC 22765</strain>
    </source>
</reference>
<keyword evidence="2" id="KW-1185">Reference proteome</keyword>
<organism evidence="1 2">
    <name type="scientific">Sphingobacterium oryzagri</name>
    <dbReference type="NCBI Taxonomy" id="3025669"/>
    <lineage>
        <taxon>Bacteria</taxon>
        <taxon>Pseudomonadati</taxon>
        <taxon>Bacteroidota</taxon>
        <taxon>Sphingobacteriia</taxon>
        <taxon>Sphingobacteriales</taxon>
        <taxon>Sphingobacteriaceae</taxon>
        <taxon>Sphingobacterium</taxon>
    </lineage>
</organism>
<name>A0ABY7WBL6_9SPHI</name>
<dbReference type="RefSeq" id="WP_274265787.1">
    <property type="nucleotide sequence ID" value="NZ_CP117880.1"/>
</dbReference>
<gene>
    <name evidence="1" type="ORF">PQ465_12115</name>
</gene>
<protein>
    <submittedName>
        <fullName evidence="1">Glycoside hydrolase family 43 protein</fullName>
    </submittedName>
</protein>
<accession>A0ABY7WBL6</accession>
<dbReference type="SUPFAM" id="SSF75005">
    <property type="entry name" value="Arabinanase/levansucrase/invertase"/>
    <property type="match status" value="2"/>
</dbReference>
<dbReference type="EMBL" id="CP117880">
    <property type="protein sequence ID" value="WDF67051.1"/>
    <property type="molecule type" value="Genomic_DNA"/>
</dbReference>
<dbReference type="Gene3D" id="2.115.10.20">
    <property type="entry name" value="Glycosyl hydrolase domain, family 43"/>
    <property type="match status" value="1"/>
</dbReference>
<dbReference type="GO" id="GO:0016787">
    <property type="term" value="F:hydrolase activity"/>
    <property type="evidence" value="ECO:0007669"/>
    <property type="project" value="UniProtKB-KW"/>
</dbReference>
<proteinExistence type="predicted"/>
<evidence type="ECO:0000313" key="2">
    <source>
        <dbReference type="Proteomes" id="UP001221558"/>
    </source>
</evidence>
<dbReference type="InterPro" id="IPR023296">
    <property type="entry name" value="Glyco_hydro_beta-prop_sf"/>
</dbReference>
<keyword evidence="1" id="KW-0378">Hydrolase</keyword>
<dbReference type="Proteomes" id="UP001221558">
    <property type="component" value="Chromosome"/>
</dbReference>